<protein>
    <submittedName>
        <fullName evidence="2">Uncharacterized protein</fullName>
    </submittedName>
</protein>
<reference evidence="2" key="1">
    <citation type="journal article" date="2022" name="Int. J. Mol. Sci.">
        <title>Draft Genome of Tanacetum Coccineum: Genomic Comparison of Closely Related Tanacetum-Family Plants.</title>
        <authorList>
            <person name="Yamashiro T."/>
            <person name="Shiraishi A."/>
            <person name="Nakayama K."/>
            <person name="Satake H."/>
        </authorList>
    </citation>
    <scope>NUCLEOTIDE SEQUENCE</scope>
</reference>
<feature type="region of interest" description="Disordered" evidence="1">
    <location>
        <begin position="29"/>
        <end position="69"/>
    </location>
</feature>
<proteinExistence type="predicted"/>
<evidence type="ECO:0000313" key="3">
    <source>
        <dbReference type="Proteomes" id="UP001151760"/>
    </source>
</evidence>
<dbReference type="EMBL" id="BQNB010008668">
    <property type="protein sequence ID" value="GJS52613.1"/>
    <property type="molecule type" value="Genomic_DNA"/>
</dbReference>
<organism evidence="2 3">
    <name type="scientific">Tanacetum coccineum</name>
    <dbReference type="NCBI Taxonomy" id="301880"/>
    <lineage>
        <taxon>Eukaryota</taxon>
        <taxon>Viridiplantae</taxon>
        <taxon>Streptophyta</taxon>
        <taxon>Embryophyta</taxon>
        <taxon>Tracheophyta</taxon>
        <taxon>Spermatophyta</taxon>
        <taxon>Magnoliopsida</taxon>
        <taxon>eudicotyledons</taxon>
        <taxon>Gunneridae</taxon>
        <taxon>Pentapetalae</taxon>
        <taxon>asterids</taxon>
        <taxon>campanulids</taxon>
        <taxon>Asterales</taxon>
        <taxon>Asteraceae</taxon>
        <taxon>Asteroideae</taxon>
        <taxon>Anthemideae</taxon>
        <taxon>Anthemidinae</taxon>
        <taxon>Tanacetum</taxon>
    </lineage>
</organism>
<name>A0ABQ4WIG8_9ASTR</name>
<comment type="caution">
    <text evidence="2">The sequence shown here is derived from an EMBL/GenBank/DDBJ whole genome shotgun (WGS) entry which is preliminary data.</text>
</comment>
<evidence type="ECO:0000256" key="1">
    <source>
        <dbReference type="SAM" id="MobiDB-lite"/>
    </source>
</evidence>
<keyword evidence="3" id="KW-1185">Reference proteome</keyword>
<evidence type="ECO:0000313" key="2">
    <source>
        <dbReference type="EMBL" id="GJS52613.1"/>
    </source>
</evidence>
<dbReference type="Proteomes" id="UP001151760">
    <property type="component" value="Unassembled WGS sequence"/>
</dbReference>
<feature type="compositionally biased region" description="Basic and acidic residues" evidence="1">
    <location>
        <begin position="31"/>
        <end position="47"/>
    </location>
</feature>
<sequence>MNQEQIHQVTAHDEKWVLAKERVKISGNEYSLKDKNKAKTNKTEHGNGKSVKSQSQRRVHLKWANPHPI</sequence>
<gene>
    <name evidence="2" type="ORF">Tco_0625975</name>
</gene>
<accession>A0ABQ4WIG8</accession>
<reference evidence="2" key="2">
    <citation type="submission" date="2022-01" db="EMBL/GenBank/DDBJ databases">
        <authorList>
            <person name="Yamashiro T."/>
            <person name="Shiraishi A."/>
            <person name="Satake H."/>
            <person name="Nakayama K."/>
        </authorList>
    </citation>
    <scope>NUCLEOTIDE SEQUENCE</scope>
</reference>